<evidence type="ECO:0000313" key="2">
    <source>
        <dbReference type="Proteomes" id="UP001148482"/>
    </source>
</evidence>
<organism evidence="1 2">
    <name type="scientific">Salinimicrobium profundisediminis</name>
    <dbReference type="NCBI Taxonomy" id="2994553"/>
    <lineage>
        <taxon>Bacteria</taxon>
        <taxon>Pseudomonadati</taxon>
        <taxon>Bacteroidota</taxon>
        <taxon>Flavobacteriia</taxon>
        <taxon>Flavobacteriales</taxon>
        <taxon>Flavobacteriaceae</taxon>
        <taxon>Salinimicrobium</taxon>
    </lineage>
</organism>
<comment type="caution">
    <text evidence="1">The sequence shown here is derived from an EMBL/GenBank/DDBJ whole genome shotgun (WGS) entry which is preliminary data.</text>
</comment>
<reference evidence="1" key="1">
    <citation type="submission" date="2022-11" db="EMBL/GenBank/DDBJ databases">
        <title>Salinimicrobium profundisediminis sp. nov., isolated from deep-sea sediment of the Mariana Trench.</title>
        <authorList>
            <person name="Fu H."/>
        </authorList>
    </citation>
    <scope>NUCLEOTIDE SEQUENCE</scope>
    <source>
        <strain evidence="1">MT39</strain>
    </source>
</reference>
<protein>
    <submittedName>
        <fullName evidence="1">Uncharacterized protein</fullName>
    </submittedName>
</protein>
<keyword evidence="2" id="KW-1185">Reference proteome</keyword>
<dbReference type="RefSeq" id="WP_266068002.1">
    <property type="nucleotide sequence ID" value="NZ_JAPJDA010000002.1"/>
</dbReference>
<name>A0A9X3HZT4_9FLAO</name>
<dbReference type="PROSITE" id="PS51257">
    <property type="entry name" value="PROKAR_LIPOPROTEIN"/>
    <property type="match status" value="1"/>
</dbReference>
<sequence length="121" mass="13909">MKKTVVLKALLVLSIFLGFSCDKNDAIEGTLPGTWIEVQPVYERTTLLFSSENKMVKIDGEGNEENFSYEIKGDSIHLSKPGQEDMRRFFFKKLDPARFQIGNFYTTNPEVEGAFMIFERQ</sequence>
<dbReference type="EMBL" id="JAPJDA010000002">
    <property type="protein sequence ID" value="MCX2836824.1"/>
    <property type="molecule type" value="Genomic_DNA"/>
</dbReference>
<evidence type="ECO:0000313" key="1">
    <source>
        <dbReference type="EMBL" id="MCX2836824.1"/>
    </source>
</evidence>
<gene>
    <name evidence="1" type="ORF">OQ279_01560</name>
</gene>
<dbReference type="Proteomes" id="UP001148482">
    <property type="component" value="Unassembled WGS sequence"/>
</dbReference>
<proteinExistence type="predicted"/>
<dbReference type="AlphaFoldDB" id="A0A9X3HZT4"/>
<accession>A0A9X3HZT4</accession>